<dbReference type="PROSITE" id="PS01015">
    <property type="entry name" value="RIBOSOMAL_L19"/>
    <property type="match status" value="1"/>
</dbReference>
<organism evidence="7 8">
    <name type="scientific">Mucilaginibacter calamicampi</name>
    <dbReference type="NCBI Taxonomy" id="1302352"/>
    <lineage>
        <taxon>Bacteria</taxon>
        <taxon>Pseudomonadati</taxon>
        <taxon>Bacteroidota</taxon>
        <taxon>Sphingobacteriia</taxon>
        <taxon>Sphingobacteriales</taxon>
        <taxon>Sphingobacteriaceae</taxon>
        <taxon>Mucilaginibacter</taxon>
    </lineage>
</organism>
<keyword evidence="8" id="KW-1185">Reference proteome</keyword>
<dbReference type="GO" id="GO:0005840">
    <property type="term" value="C:ribosome"/>
    <property type="evidence" value="ECO:0007669"/>
    <property type="project" value="UniProtKB-KW"/>
</dbReference>
<comment type="similarity">
    <text evidence="1 5 6">Belongs to the bacterial ribosomal protein bL19 family.</text>
</comment>
<reference evidence="8" key="1">
    <citation type="journal article" date="2019" name="Int. J. Syst. Evol. Microbiol.">
        <title>The Global Catalogue of Microorganisms (GCM) 10K type strain sequencing project: providing services to taxonomists for standard genome sequencing and annotation.</title>
        <authorList>
            <consortium name="The Broad Institute Genomics Platform"/>
            <consortium name="The Broad Institute Genome Sequencing Center for Infectious Disease"/>
            <person name="Wu L."/>
            <person name="Ma J."/>
        </authorList>
    </citation>
    <scope>NUCLEOTIDE SEQUENCE [LARGE SCALE GENOMIC DNA]</scope>
    <source>
        <strain evidence="8">CCUG 63418</strain>
    </source>
</reference>
<evidence type="ECO:0000313" key="7">
    <source>
        <dbReference type="EMBL" id="MFD0751988.1"/>
    </source>
</evidence>
<dbReference type="PIRSF" id="PIRSF002191">
    <property type="entry name" value="Ribosomal_L19"/>
    <property type="match status" value="1"/>
</dbReference>
<accession>A0ABW2YZS8</accession>
<comment type="caution">
    <text evidence="7">The sequence shown here is derived from an EMBL/GenBank/DDBJ whole genome shotgun (WGS) entry which is preliminary data.</text>
</comment>
<dbReference type="PANTHER" id="PTHR15680:SF9">
    <property type="entry name" value="LARGE RIBOSOMAL SUBUNIT PROTEIN BL19M"/>
    <property type="match status" value="1"/>
</dbReference>
<dbReference type="PRINTS" id="PR00061">
    <property type="entry name" value="RIBOSOMALL19"/>
</dbReference>
<evidence type="ECO:0000256" key="4">
    <source>
        <dbReference type="ARBA" id="ARBA00035171"/>
    </source>
</evidence>
<evidence type="ECO:0000256" key="6">
    <source>
        <dbReference type="RuleBase" id="RU000559"/>
    </source>
</evidence>
<evidence type="ECO:0000256" key="1">
    <source>
        <dbReference type="ARBA" id="ARBA00005781"/>
    </source>
</evidence>
<name>A0ABW2YZS8_9SPHI</name>
<evidence type="ECO:0000256" key="5">
    <source>
        <dbReference type="HAMAP-Rule" id="MF_00402"/>
    </source>
</evidence>
<dbReference type="InterPro" id="IPR008991">
    <property type="entry name" value="Translation_prot_SH3-like_sf"/>
</dbReference>
<dbReference type="EMBL" id="JBHTHU010000022">
    <property type="protein sequence ID" value="MFD0751988.1"/>
    <property type="molecule type" value="Genomic_DNA"/>
</dbReference>
<dbReference type="RefSeq" id="WP_377102309.1">
    <property type="nucleotide sequence ID" value="NZ_JBHTHU010000022.1"/>
</dbReference>
<comment type="function">
    <text evidence="5 6">This protein is located at the 30S-50S ribosomal subunit interface and may play a role in the structure and function of the aminoacyl-tRNA binding site.</text>
</comment>
<protein>
    <recommendedName>
        <fullName evidence="4 5">Large ribosomal subunit protein bL19</fullName>
    </recommendedName>
</protein>
<proteinExistence type="inferred from homology"/>
<keyword evidence="2 5" id="KW-0689">Ribosomal protein</keyword>
<keyword evidence="3 5" id="KW-0687">Ribonucleoprotein</keyword>
<gene>
    <name evidence="5 7" type="primary">rplS</name>
    <name evidence="7" type="ORF">ACFQZS_17675</name>
</gene>
<dbReference type="NCBIfam" id="TIGR01024">
    <property type="entry name" value="rplS_bact"/>
    <property type="match status" value="1"/>
</dbReference>
<dbReference type="HAMAP" id="MF_00402">
    <property type="entry name" value="Ribosomal_bL19"/>
    <property type="match status" value="1"/>
</dbReference>
<evidence type="ECO:0000313" key="8">
    <source>
        <dbReference type="Proteomes" id="UP001596958"/>
    </source>
</evidence>
<dbReference type="InterPro" id="IPR018257">
    <property type="entry name" value="Ribosomal_bL19_CS"/>
</dbReference>
<dbReference type="PANTHER" id="PTHR15680">
    <property type="entry name" value="RIBOSOMAL PROTEIN L19"/>
    <property type="match status" value="1"/>
</dbReference>
<dbReference type="SUPFAM" id="SSF50104">
    <property type="entry name" value="Translation proteins SH3-like domain"/>
    <property type="match status" value="1"/>
</dbReference>
<dbReference type="InterPro" id="IPR001857">
    <property type="entry name" value="Ribosomal_bL19"/>
</dbReference>
<dbReference type="Proteomes" id="UP001596958">
    <property type="component" value="Unassembled WGS sequence"/>
</dbReference>
<evidence type="ECO:0000256" key="3">
    <source>
        <dbReference type="ARBA" id="ARBA00023274"/>
    </source>
</evidence>
<evidence type="ECO:0000256" key="2">
    <source>
        <dbReference type="ARBA" id="ARBA00022980"/>
    </source>
</evidence>
<dbReference type="Pfam" id="PF01245">
    <property type="entry name" value="Ribosomal_L19"/>
    <property type="match status" value="1"/>
</dbReference>
<dbReference type="InterPro" id="IPR038657">
    <property type="entry name" value="Ribosomal_bL19_sf"/>
</dbReference>
<sequence length="117" mass="13183">MDLIKFVEEQTVVVNTLPSFKAGDTVSVHYKIREGNKERIQVYQGVVIQRNSTGVSETFTVRKVSNGIGVERIFPANSPNIDKVEVNSYGKVRRAKLFYLRELTGKAARIKAKRVAK</sequence>
<dbReference type="Gene3D" id="2.30.30.790">
    <property type="match status" value="1"/>
</dbReference>